<gene>
    <name evidence="1" type="ORF">AT746_09990</name>
</gene>
<evidence type="ECO:0000313" key="2">
    <source>
        <dbReference type="Proteomes" id="UP000068447"/>
    </source>
</evidence>
<keyword evidence="2" id="KW-1185">Reference proteome</keyword>
<dbReference type="KEGG" id="lal:AT746_09990"/>
<accession>A0A0U3AIM0</accession>
<dbReference type="STRING" id="1526571.AT746_09990"/>
<protein>
    <submittedName>
        <fullName evidence="1">Uncharacterized protein</fullName>
    </submittedName>
</protein>
<sequence length="155" mass="18070">MIKKTLACLFIQYYCLYNHCINKQGKVMAGINAQLTNHMQSGLTDISVYQKGQLYSIVKHRQQGDRWVYLLANQLRFCQSQGYKIHLPRPDTDTTLVWLEKLIQSGQTCAIFVEDLKLDEVRQKRLIQLCKQMDVMLVNLNSRKVTDNTLVYGPW</sequence>
<dbReference type="EMBL" id="CP013650">
    <property type="protein sequence ID" value="ALS98561.1"/>
    <property type="molecule type" value="Genomic_DNA"/>
</dbReference>
<organism evidence="1 2">
    <name type="scientific">Lacimicrobium alkaliphilum</name>
    <dbReference type="NCBI Taxonomy" id="1526571"/>
    <lineage>
        <taxon>Bacteria</taxon>
        <taxon>Pseudomonadati</taxon>
        <taxon>Pseudomonadota</taxon>
        <taxon>Gammaproteobacteria</taxon>
        <taxon>Alteromonadales</taxon>
        <taxon>Alteromonadaceae</taxon>
        <taxon>Lacimicrobium</taxon>
    </lineage>
</organism>
<evidence type="ECO:0000313" key="1">
    <source>
        <dbReference type="EMBL" id="ALS98561.1"/>
    </source>
</evidence>
<dbReference type="AlphaFoldDB" id="A0A0U3AIM0"/>
<proteinExistence type="predicted"/>
<dbReference type="Proteomes" id="UP000068447">
    <property type="component" value="Chromosome"/>
</dbReference>
<name>A0A0U3AIM0_9ALTE</name>
<reference evidence="1 2" key="1">
    <citation type="submission" date="2015-12" db="EMBL/GenBank/DDBJ databases">
        <title>Complete genome of Lacimicrobium alkaliphilum KCTC 32984.</title>
        <authorList>
            <person name="Kim S.-G."/>
            <person name="Lee Y.-J."/>
        </authorList>
    </citation>
    <scope>NUCLEOTIDE SEQUENCE [LARGE SCALE GENOMIC DNA]</scope>
    <source>
        <strain evidence="1 2">YelD216</strain>
    </source>
</reference>